<dbReference type="HOGENOM" id="CLU_027853_7_2_11"/>
<dbReference type="KEGG" id="cwo:Cwoe_4099"/>
<dbReference type="PANTHER" id="PTHR42847:SF4">
    <property type="entry name" value="ALKANESULFONATE MONOOXYGENASE-RELATED"/>
    <property type="match status" value="1"/>
</dbReference>
<dbReference type="Pfam" id="PF00296">
    <property type="entry name" value="Bac_luciferase"/>
    <property type="match status" value="1"/>
</dbReference>
<accession>D3F4Q7</accession>
<evidence type="ECO:0000256" key="3">
    <source>
        <dbReference type="ARBA" id="ARBA00023002"/>
    </source>
</evidence>
<dbReference type="eggNOG" id="COG2141">
    <property type="taxonomic scope" value="Bacteria"/>
</dbReference>
<evidence type="ECO:0000313" key="6">
    <source>
        <dbReference type="EMBL" id="ADB52514.1"/>
    </source>
</evidence>
<organism evidence="6 7">
    <name type="scientific">Conexibacter woesei (strain DSM 14684 / CCUG 47730 / CIP 108061 / JCM 11494 / NBRC 100937 / ID131577)</name>
    <dbReference type="NCBI Taxonomy" id="469383"/>
    <lineage>
        <taxon>Bacteria</taxon>
        <taxon>Bacillati</taxon>
        <taxon>Actinomycetota</taxon>
        <taxon>Thermoleophilia</taxon>
        <taxon>Solirubrobacterales</taxon>
        <taxon>Conexibacteraceae</taxon>
        <taxon>Conexibacter</taxon>
    </lineage>
</organism>
<keyword evidence="3" id="KW-0560">Oxidoreductase</keyword>
<evidence type="ECO:0000256" key="4">
    <source>
        <dbReference type="ARBA" id="ARBA00023033"/>
    </source>
</evidence>
<dbReference type="Proteomes" id="UP000008229">
    <property type="component" value="Chromosome"/>
</dbReference>
<dbReference type="EMBL" id="CP001854">
    <property type="protein sequence ID" value="ADB52514.1"/>
    <property type="molecule type" value="Genomic_DNA"/>
</dbReference>
<keyword evidence="2" id="KW-0288">FMN</keyword>
<dbReference type="STRING" id="469383.Cwoe_4099"/>
<keyword evidence="4" id="KW-0503">Monooxygenase</keyword>
<evidence type="ECO:0000259" key="5">
    <source>
        <dbReference type="Pfam" id="PF00296"/>
    </source>
</evidence>
<gene>
    <name evidence="6" type="ordered locus">Cwoe_4099</name>
</gene>
<evidence type="ECO:0000313" key="7">
    <source>
        <dbReference type="Proteomes" id="UP000008229"/>
    </source>
</evidence>
<dbReference type="Gene3D" id="3.20.20.30">
    <property type="entry name" value="Luciferase-like domain"/>
    <property type="match status" value="1"/>
</dbReference>
<dbReference type="InterPro" id="IPR036661">
    <property type="entry name" value="Luciferase-like_sf"/>
</dbReference>
<proteinExistence type="predicted"/>
<evidence type="ECO:0000256" key="2">
    <source>
        <dbReference type="ARBA" id="ARBA00022643"/>
    </source>
</evidence>
<dbReference type="GO" id="GO:0008726">
    <property type="term" value="F:alkanesulfonate monooxygenase activity"/>
    <property type="evidence" value="ECO:0007669"/>
    <property type="project" value="TreeGrafter"/>
</dbReference>
<feature type="domain" description="Luciferase-like" evidence="5">
    <location>
        <begin position="3"/>
        <end position="298"/>
    </location>
</feature>
<reference evidence="6 7" key="1">
    <citation type="journal article" date="2010" name="Stand. Genomic Sci.">
        <title>Complete genome sequence of Conexibacter woesei type strain (ID131577).</title>
        <authorList>
            <person name="Pukall R."/>
            <person name="Lapidus A."/>
            <person name="Glavina Del Rio T."/>
            <person name="Copeland A."/>
            <person name="Tice H."/>
            <person name="Cheng J.-F."/>
            <person name="Lucas S."/>
            <person name="Chen F."/>
            <person name="Nolan M."/>
            <person name="Bruce D."/>
            <person name="Goodwin L."/>
            <person name="Pitluck S."/>
            <person name="Mavromatis K."/>
            <person name="Ivanova N."/>
            <person name="Ovchinnikova G."/>
            <person name="Pati A."/>
            <person name="Chen A."/>
            <person name="Palaniappan K."/>
            <person name="Land M."/>
            <person name="Hauser L."/>
            <person name="Chang Y.-J."/>
            <person name="Jeffries C.D."/>
            <person name="Chain P."/>
            <person name="Meincke L."/>
            <person name="Sims D."/>
            <person name="Brettin T."/>
            <person name="Detter J.C."/>
            <person name="Rohde M."/>
            <person name="Goeker M."/>
            <person name="Bristow J."/>
            <person name="Eisen J.A."/>
            <person name="Markowitz V."/>
            <person name="Kyrpides N.C."/>
            <person name="Klenk H.-P."/>
            <person name="Hugenholtz P."/>
        </authorList>
    </citation>
    <scope>NUCLEOTIDE SEQUENCE [LARGE SCALE GENOMIC DNA]</scope>
    <source>
        <strain evidence="7">DSM 14684 / CIP 108061 / JCM 11494 / NBRC 100937 / ID131577</strain>
    </source>
</reference>
<dbReference type="PANTHER" id="PTHR42847">
    <property type="entry name" value="ALKANESULFONATE MONOOXYGENASE"/>
    <property type="match status" value="1"/>
</dbReference>
<reference evidence="7" key="2">
    <citation type="submission" date="2010-01" db="EMBL/GenBank/DDBJ databases">
        <title>The complete genome of Conexibacter woesei DSM 14684.</title>
        <authorList>
            <consortium name="US DOE Joint Genome Institute (JGI-PGF)"/>
            <person name="Lucas S."/>
            <person name="Copeland A."/>
            <person name="Lapidus A."/>
            <person name="Glavina del Rio T."/>
            <person name="Dalin E."/>
            <person name="Tice H."/>
            <person name="Bruce D."/>
            <person name="Goodwin L."/>
            <person name="Pitluck S."/>
            <person name="Kyrpides N."/>
            <person name="Mavromatis K."/>
            <person name="Ivanova N."/>
            <person name="Mikhailova N."/>
            <person name="Chertkov O."/>
            <person name="Brettin T."/>
            <person name="Detter J.C."/>
            <person name="Han C."/>
            <person name="Larimer F."/>
            <person name="Land M."/>
            <person name="Hauser L."/>
            <person name="Markowitz V."/>
            <person name="Cheng J.-F."/>
            <person name="Hugenholtz P."/>
            <person name="Woyke T."/>
            <person name="Wu D."/>
            <person name="Pukall R."/>
            <person name="Steenblock K."/>
            <person name="Schneider S."/>
            <person name="Klenk H.-P."/>
            <person name="Eisen J.A."/>
        </authorList>
    </citation>
    <scope>NUCLEOTIDE SEQUENCE [LARGE SCALE GENOMIC DNA]</scope>
    <source>
        <strain evidence="7">DSM 14684 / CIP 108061 / JCM 11494 / NBRC 100937 / ID131577</strain>
    </source>
</reference>
<protein>
    <submittedName>
        <fullName evidence="6">Luciferase-like, subgroup</fullName>
    </submittedName>
</protein>
<dbReference type="RefSeq" id="WP_012935565.1">
    <property type="nucleotide sequence ID" value="NC_013739.1"/>
</dbReference>
<dbReference type="InterPro" id="IPR050172">
    <property type="entry name" value="SsuD_RutA_monooxygenase"/>
</dbReference>
<dbReference type="GO" id="GO:0046306">
    <property type="term" value="P:alkanesulfonate catabolic process"/>
    <property type="evidence" value="ECO:0007669"/>
    <property type="project" value="TreeGrafter"/>
</dbReference>
<dbReference type="AlphaFoldDB" id="D3F4Q7"/>
<dbReference type="InterPro" id="IPR011251">
    <property type="entry name" value="Luciferase-like_dom"/>
</dbReference>
<keyword evidence="1" id="KW-0285">Flavoprotein</keyword>
<dbReference type="SUPFAM" id="SSF51679">
    <property type="entry name" value="Bacterial luciferase-like"/>
    <property type="match status" value="1"/>
</dbReference>
<sequence>MAMRFGLLLPHFGEYADKDRLLDGSKLAESFGFDSVWVRDHLVFEPHGEMEKANRNFYDALITLTAIGAVTRRIELGTGSLIPFRHPLEVALSVATITQLVGPRMILGYGAGTFDHEFAAVGIDPEIKRWNLVRSNAKILEKVWTENAVSYKDDYYQFDDITIEPKPVGGKVPFWYCGATPASARYAVEYCDGWMPGRISMPTFKARIAKMQEMCDEQGRSLPTIAVIPPTSVEESREQAYKDVNIPGLLAWANNAKYWVKPPSGRFETQDDLEGTLIAGDPDDVVNEVRKFQEAGCEHLVFDFRFKFDRFYEQIELLGKEVLPKLRPAAVASA</sequence>
<evidence type="ECO:0000256" key="1">
    <source>
        <dbReference type="ARBA" id="ARBA00022630"/>
    </source>
</evidence>
<name>D3F4Q7_CONWI</name>
<keyword evidence="7" id="KW-1185">Reference proteome</keyword>